<dbReference type="GO" id="GO:0005789">
    <property type="term" value="C:endoplasmic reticulum membrane"/>
    <property type="evidence" value="ECO:0007669"/>
    <property type="project" value="TreeGrafter"/>
</dbReference>
<gene>
    <name evidence="8" type="ORF">TanjilG_21424</name>
</gene>
<evidence type="ECO:0000256" key="2">
    <source>
        <dbReference type="ARBA" id="ARBA00022692"/>
    </source>
</evidence>
<dbReference type="Gramene" id="OIW14284">
    <property type="protein sequence ID" value="OIW14284"/>
    <property type="gene ID" value="TanjilG_21424"/>
</dbReference>
<dbReference type="Proteomes" id="UP000188354">
    <property type="component" value="Chromosome LG04"/>
</dbReference>
<name>A0A4P1RNV8_LUPAN</name>
<protein>
    <recommendedName>
        <fullName evidence="7">J domain-containing protein</fullName>
    </recommendedName>
</protein>
<feature type="compositionally biased region" description="Low complexity" evidence="5">
    <location>
        <begin position="58"/>
        <end position="77"/>
    </location>
</feature>
<dbReference type="InterPro" id="IPR036869">
    <property type="entry name" value="J_dom_sf"/>
</dbReference>
<dbReference type="PANTHER" id="PTHR43908:SF5">
    <property type="entry name" value="CHAPERONE PROTEIN DNAJ 49"/>
    <property type="match status" value="1"/>
</dbReference>
<dbReference type="InterPro" id="IPR015399">
    <property type="entry name" value="DUF1977_DnaJ-like"/>
</dbReference>
<organism evidence="8 9">
    <name type="scientific">Lupinus angustifolius</name>
    <name type="common">Narrow-leaved blue lupine</name>
    <dbReference type="NCBI Taxonomy" id="3871"/>
    <lineage>
        <taxon>Eukaryota</taxon>
        <taxon>Viridiplantae</taxon>
        <taxon>Streptophyta</taxon>
        <taxon>Embryophyta</taxon>
        <taxon>Tracheophyta</taxon>
        <taxon>Spermatophyta</taxon>
        <taxon>Magnoliopsida</taxon>
        <taxon>eudicotyledons</taxon>
        <taxon>Gunneridae</taxon>
        <taxon>Pentapetalae</taxon>
        <taxon>rosids</taxon>
        <taxon>fabids</taxon>
        <taxon>Fabales</taxon>
        <taxon>Fabaceae</taxon>
        <taxon>Papilionoideae</taxon>
        <taxon>50 kb inversion clade</taxon>
        <taxon>genistoids sensu lato</taxon>
        <taxon>core genistoids</taxon>
        <taxon>Genisteae</taxon>
        <taxon>Lupinus</taxon>
    </lineage>
</organism>
<dbReference type="OrthoDB" id="10250354at2759"/>
<comment type="subcellular location">
    <subcellularLocation>
        <location evidence="1">Membrane</location>
        <topology evidence="1">Single-pass membrane protein</topology>
    </subcellularLocation>
</comment>
<dbReference type="Pfam" id="PF00226">
    <property type="entry name" value="DnaJ"/>
    <property type="match status" value="1"/>
</dbReference>
<dbReference type="CDD" id="cd06257">
    <property type="entry name" value="DnaJ"/>
    <property type="match status" value="1"/>
</dbReference>
<dbReference type="GO" id="GO:0030544">
    <property type="term" value="F:Hsp70 protein binding"/>
    <property type="evidence" value="ECO:0007669"/>
    <property type="project" value="TreeGrafter"/>
</dbReference>
<dbReference type="Pfam" id="PF09320">
    <property type="entry name" value="DUF1977"/>
    <property type="match status" value="1"/>
</dbReference>
<dbReference type="GO" id="GO:0071218">
    <property type="term" value="P:cellular response to misfolded protein"/>
    <property type="evidence" value="ECO:0007669"/>
    <property type="project" value="TreeGrafter"/>
</dbReference>
<dbReference type="SUPFAM" id="SSF46565">
    <property type="entry name" value="Chaperone J-domain"/>
    <property type="match status" value="1"/>
</dbReference>
<dbReference type="FunFam" id="1.10.287.110:FF:000078">
    <property type="entry name" value="Chaperone protein dnaJ 49"/>
    <property type="match status" value="1"/>
</dbReference>
<accession>A0A4P1RNV8</accession>
<sequence length="356" mass="40927">MDGNKDEALRCLRIAEEAIAIGNKDRALKFIKIAQRLNNSLPLDSLLNQCQRLDSQSSSVTSRASASSSVKSKTPVSEGLNGERNYTDENVQLIREIKGKSDYYAILGVERSCSVEEIRKAYRKISLKVHPDKNKAPGSEDAFKKVSKAFKCLSDDSSRRQYDQTGLVDEFEYNQQNYTNVRRRRRRATTAHDFFEDEFDPDEIFRTFFGQSNVFDRARVYRTRAATSNHNNRQESQVGSGLNIMLLIQLLPFLLILLLIYLPFSEPNYSLHKNYAYQIPKTTEEYGVQFFVKSQGFDANYPPGSPARARIDESVVKDYRNMLHRFCKIEMQRRTWNRNLPAPHCEKLKSFGVASA</sequence>
<evidence type="ECO:0000256" key="5">
    <source>
        <dbReference type="SAM" id="MobiDB-lite"/>
    </source>
</evidence>
<proteinExistence type="predicted"/>
<evidence type="ECO:0000256" key="4">
    <source>
        <dbReference type="ARBA" id="ARBA00023136"/>
    </source>
</evidence>
<feature type="transmembrane region" description="Helical" evidence="6">
    <location>
        <begin position="242"/>
        <end position="264"/>
    </location>
</feature>
<dbReference type="InterPro" id="IPR051100">
    <property type="entry name" value="DnaJ_subfamily_B/C"/>
</dbReference>
<dbReference type="PRINTS" id="PR00625">
    <property type="entry name" value="JDOMAIN"/>
</dbReference>
<dbReference type="AlphaFoldDB" id="A0A4P1RNV8"/>
<keyword evidence="3 6" id="KW-1133">Transmembrane helix</keyword>
<dbReference type="SMART" id="SM00271">
    <property type="entry name" value="DnaJ"/>
    <property type="match status" value="1"/>
</dbReference>
<evidence type="ECO:0000259" key="7">
    <source>
        <dbReference type="PROSITE" id="PS50076"/>
    </source>
</evidence>
<dbReference type="PANTHER" id="PTHR43908">
    <property type="entry name" value="AT29763P-RELATED"/>
    <property type="match status" value="1"/>
</dbReference>
<evidence type="ECO:0000256" key="1">
    <source>
        <dbReference type="ARBA" id="ARBA00004167"/>
    </source>
</evidence>
<feature type="domain" description="J" evidence="7">
    <location>
        <begin position="102"/>
        <end position="166"/>
    </location>
</feature>
<feature type="region of interest" description="Disordered" evidence="5">
    <location>
        <begin position="58"/>
        <end position="84"/>
    </location>
</feature>
<evidence type="ECO:0000313" key="9">
    <source>
        <dbReference type="Proteomes" id="UP000188354"/>
    </source>
</evidence>
<keyword evidence="9" id="KW-1185">Reference proteome</keyword>
<dbReference type="STRING" id="3871.A0A4P1RNV8"/>
<dbReference type="KEGG" id="lang:109345003"/>
<keyword evidence="2 6" id="KW-0812">Transmembrane</keyword>
<dbReference type="EMBL" id="CM007364">
    <property type="protein sequence ID" value="OIW14284.1"/>
    <property type="molecule type" value="Genomic_DNA"/>
</dbReference>
<dbReference type="PROSITE" id="PS50076">
    <property type="entry name" value="DNAJ_2"/>
    <property type="match status" value="1"/>
</dbReference>
<keyword evidence="4 6" id="KW-0472">Membrane</keyword>
<evidence type="ECO:0000256" key="3">
    <source>
        <dbReference type="ARBA" id="ARBA00022989"/>
    </source>
</evidence>
<reference evidence="8 9" key="1">
    <citation type="journal article" date="2017" name="Plant Biotechnol. J.">
        <title>A comprehensive draft genome sequence for lupin (Lupinus angustifolius), an emerging health food: insights into plant-microbe interactions and legume evolution.</title>
        <authorList>
            <person name="Hane J.K."/>
            <person name="Ming Y."/>
            <person name="Kamphuis L.G."/>
            <person name="Nelson M.N."/>
            <person name="Garg G."/>
            <person name="Atkins C.A."/>
            <person name="Bayer P.E."/>
            <person name="Bravo A."/>
            <person name="Bringans S."/>
            <person name="Cannon S."/>
            <person name="Edwards D."/>
            <person name="Foley R."/>
            <person name="Gao L.L."/>
            <person name="Harrison M.J."/>
            <person name="Huang W."/>
            <person name="Hurgobin B."/>
            <person name="Li S."/>
            <person name="Liu C.W."/>
            <person name="McGrath A."/>
            <person name="Morahan G."/>
            <person name="Murray J."/>
            <person name="Weller J."/>
            <person name="Jian J."/>
            <person name="Singh K.B."/>
        </authorList>
    </citation>
    <scope>NUCLEOTIDE SEQUENCE [LARGE SCALE GENOMIC DNA]</scope>
    <source>
        <strain evidence="9">cv. Tanjil</strain>
        <tissue evidence="8">Whole plant</tissue>
    </source>
</reference>
<evidence type="ECO:0000256" key="6">
    <source>
        <dbReference type="SAM" id="Phobius"/>
    </source>
</evidence>
<dbReference type="InterPro" id="IPR001623">
    <property type="entry name" value="DnaJ_domain"/>
</dbReference>
<evidence type="ECO:0000313" key="8">
    <source>
        <dbReference type="EMBL" id="OIW14284.1"/>
    </source>
</evidence>
<dbReference type="Gene3D" id="1.10.287.110">
    <property type="entry name" value="DnaJ domain"/>
    <property type="match status" value="1"/>
</dbReference>